<gene>
    <name evidence="2" type="ORF">LOD99_2896</name>
</gene>
<feature type="transmembrane region" description="Helical" evidence="1">
    <location>
        <begin position="68"/>
        <end position="88"/>
    </location>
</feature>
<sequence length="132" mass="14065">MPDSFIFMCVRSDMSVVVQERFASDNALPPEVDDPDLTLVNFANDASIINCTFTSPVLGNPDLNNPGGYYVLLAWGGVSGGLTLQHLGPRHGRCVSSTRIIITIATGGPSSASMLCLSLSTFVLMLTLLFLV</sequence>
<dbReference type="AlphaFoldDB" id="A0AAV7K0D5"/>
<comment type="caution">
    <text evidence="2">The sequence shown here is derived from an EMBL/GenBank/DDBJ whole genome shotgun (WGS) entry which is preliminary data.</text>
</comment>
<dbReference type="EMBL" id="JAKMXF010000233">
    <property type="protein sequence ID" value="KAI6654049.1"/>
    <property type="molecule type" value="Genomic_DNA"/>
</dbReference>
<reference evidence="2 3" key="1">
    <citation type="journal article" date="2023" name="BMC Biol.">
        <title>The compact genome of the sponge Oopsacas minuta (Hexactinellida) is lacking key metazoan core genes.</title>
        <authorList>
            <person name="Santini S."/>
            <person name="Schenkelaars Q."/>
            <person name="Jourda C."/>
            <person name="Duchesne M."/>
            <person name="Belahbib H."/>
            <person name="Rocher C."/>
            <person name="Selva M."/>
            <person name="Riesgo A."/>
            <person name="Vervoort M."/>
            <person name="Leys S.P."/>
            <person name="Kodjabachian L."/>
            <person name="Le Bivic A."/>
            <person name="Borchiellini C."/>
            <person name="Claverie J.M."/>
            <person name="Renard E."/>
        </authorList>
    </citation>
    <scope>NUCLEOTIDE SEQUENCE [LARGE SCALE GENOMIC DNA]</scope>
    <source>
        <strain evidence="2">SPO-2</strain>
    </source>
</reference>
<accession>A0AAV7K0D5</accession>
<keyword evidence="1" id="KW-0812">Transmembrane</keyword>
<protein>
    <submittedName>
        <fullName evidence="2">Uncharacterized protein</fullName>
    </submittedName>
</protein>
<keyword evidence="3" id="KW-1185">Reference proteome</keyword>
<dbReference type="Proteomes" id="UP001165289">
    <property type="component" value="Unassembled WGS sequence"/>
</dbReference>
<evidence type="ECO:0000313" key="3">
    <source>
        <dbReference type="Proteomes" id="UP001165289"/>
    </source>
</evidence>
<organism evidence="2 3">
    <name type="scientific">Oopsacas minuta</name>
    <dbReference type="NCBI Taxonomy" id="111878"/>
    <lineage>
        <taxon>Eukaryota</taxon>
        <taxon>Metazoa</taxon>
        <taxon>Porifera</taxon>
        <taxon>Hexactinellida</taxon>
        <taxon>Hexasterophora</taxon>
        <taxon>Lyssacinosida</taxon>
        <taxon>Leucopsacidae</taxon>
        <taxon>Oopsacas</taxon>
    </lineage>
</organism>
<keyword evidence="1" id="KW-0472">Membrane</keyword>
<name>A0AAV7K0D5_9METZ</name>
<evidence type="ECO:0000313" key="2">
    <source>
        <dbReference type="EMBL" id="KAI6654049.1"/>
    </source>
</evidence>
<keyword evidence="1" id="KW-1133">Transmembrane helix</keyword>
<proteinExistence type="predicted"/>
<evidence type="ECO:0000256" key="1">
    <source>
        <dbReference type="SAM" id="Phobius"/>
    </source>
</evidence>
<feature type="transmembrane region" description="Helical" evidence="1">
    <location>
        <begin position="100"/>
        <end position="131"/>
    </location>
</feature>